<evidence type="ECO:0000256" key="3">
    <source>
        <dbReference type="ARBA" id="ARBA00022801"/>
    </source>
</evidence>
<feature type="signal peptide" evidence="6">
    <location>
        <begin position="1"/>
        <end position="20"/>
    </location>
</feature>
<dbReference type="InterPro" id="IPR023296">
    <property type="entry name" value="Glyco_hydro_beta-prop_sf"/>
</dbReference>
<dbReference type="PROSITE" id="PS51257">
    <property type="entry name" value="PROKAR_LIPOPROTEIN"/>
    <property type="match status" value="1"/>
</dbReference>
<reference evidence="7" key="2">
    <citation type="submission" date="2023-06" db="EMBL/GenBank/DDBJ databases">
        <authorList>
            <consortium name="Lawrence Berkeley National Laboratory"/>
            <person name="Mondo S.J."/>
            <person name="Hensen N."/>
            <person name="Bonometti L."/>
            <person name="Westerberg I."/>
            <person name="Brannstrom I.O."/>
            <person name="Guillou S."/>
            <person name="Cros-Aarteil S."/>
            <person name="Calhoun S."/>
            <person name="Haridas S."/>
            <person name="Kuo A."/>
            <person name="Pangilinan J."/>
            <person name="Riley R."/>
            <person name="Labutti K."/>
            <person name="Andreopoulos B."/>
            <person name="Lipzen A."/>
            <person name="Chen C."/>
            <person name="Yanf M."/>
            <person name="Daum C."/>
            <person name="Ng V."/>
            <person name="Clum A."/>
            <person name="Steindorff A."/>
            <person name="Ohm R."/>
            <person name="Martin F."/>
            <person name="Silar P."/>
            <person name="Natvig D."/>
            <person name="Lalanne C."/>
            <person name="Gautier V."/>
            <person name="Ament-Velasquez S.L."/>
            <person name="Kruys A."/>
            <person name="Hutchinson M.I."/>
            <person name="Powell A.J."/>
            <person name="Barry K."/>
            <person name="Miller A.N."/>
            <person name="Grigoriev I.V."/>
            <person name="Debuchy R."/>
            <person name="Gladieux P."/>
            <person name="Thoren M.H."/>
            <person name="Johannesson H."/>
        </authorList>
    </citation>
    <scope>NUCLEOTIDE SEQUENCE</scope>
    <source>
        <strain evidence="7">PSN324</strain>
    </source>
</reference>
<comment type="similarity">
    <text evidence="1 5">Belongs to the glycosyl hydrolase 43 family.</text>
</comment>
<dbReference type="GO" id="GO:0005975">
    <property type="term" value="P:carbohydrate metabolic process"/>
    <property type="evidence" value="ECO:0007669"/>
    <property type="project" value="InterPro"/>
</dbReference>
<protein>
    <recommendedName>
        <fullName evidence="9">Arabinanase/levansucrase/invertase</fullName>
    </recommendedName>
</protein>
<evidence type="ECO:0000256" key="1">
    <source>
        <dbReference type="ARBA" id="ARBA00009865"/>
    </source>
</evidence>
<dbReference type="PANTHER" id="PTHR43817:SF1">
    <property type="entry name" value="HYDROLASE, FAMILY 43, PUTATIVE (AFU_ORTHOLOGUE AFUA_3G01660)-RELATED"/>
    <property type="match status" value="1"/>
</dbReference>
<dbReference type="PANTHER" id="PTHR43817">
    <property type="entry name" value="GLYCOSYL HYDROLASE"/>
    <property type="match status" value="1"/>
</dbReference>
<dbReference type="EMBL" id="MU864932">
    <property type="protein sequence ID" value="KAK4466380.1"/>
    <property type="molecule type" value="Genomic_DNA"/>
</dbReference>
<proteinExistence type="inferred from homology"/>
<organism evidence="7 8">
    <name type="scientific">Cladorrhinum samala</name>
    <dbReference type="NCBI Taxonomy" id="585594"/>
    <lineage>
        <taxon>Eukaryota</taxon>
        <taxon>Fungi</taxon>
        <taxon>Dikarya</taxon>
        <taxon>Ascomycota</taxon>
        <taxon>Pezizomycotina</taxon>
        <taxon>Sordariomycetes</taxon>
        <taxon>Sordariomycetidae</taxon>
        <taxon>Sordariales</taxon>
        <taxon>Podosporaceae</taxon>
        <taxon>Cladorrhinum</taxon>
    </lineage>
</organism>
<evidence type="ECO:0000256" key="5">
    <source>
        <dbReference type="RuleBase" id="RU361187"/>
    </source>
</evidence>
<evidence type="ECO:0000256" key="4">
    <source>
        <dbReference type="ARBA" id="ARBA00023295"/>
    </source>
</evidence>
<dbReference type="GO" id="GO:0004553">
    <property type="term" value="F:hydrolase activity, hydrolyzing O-glycosyl compounds"/>
    <property type="evidence" value="ECO:0007669"/>
    <property type="project" value="InterPro"/>
</dbReference>
<keyword evidence="4 5" id="KW-0326">Glycosidase</keyword>
<dbReference type="Pfam" id="PF04616">
    <property type="entry name" value="Glyco_hydro_43"/>
    <property type="match status" value="1"/>
</dbReference>
<evidence type="ECO:0000256" key="2">
    <source>
        <dbReference type="ARBA" id="ARBA00022729"/>
    </source>
</evidence>
<keyword evidence="2 6" id="KW-0732">Signal</keyword>
<keyword evidence="8" id="KW-1185">Reference proteome</keyword>
<gene>
    <name evidence="7" type="ORF">QBC42DRAFT_282461</name>
</gene>
<evidence type="ECO:0000256" key="6">
    <source>
        <dbReference type="SAM" id="SignalP"/>
    </source>
</evidence>
<reference evidence="7" key="1">
    <citation type="journal article" date="2023" name="Mol. Phylogenet. Evol.">
        <title>Genome-scale phylogeny and comparative genomics of the fungal order Sordariales.</title>
        <authorList>
            <person name="Hensen N."/>
            <person name="Bonometti L."/>
            <person name="Westerberg I."/>
            <person name="Brannstrom I.O."/>
            <person name="Guillou S."/>
            <person name="Cros-Aarteil S."/>
            <person name="Calhoun S."/>
            <person name="Haridas S."/>
            <person name="Kuo A."/>
            <person name="Mondo S."/>
            <person name="Pangilinan J."/>
            <person name="Riley R."/>
            <person name="LaButti K."/>
            <person name="Andreopoulos B."/>
            <person name="Lipzen A."/>
            <person name="Chen C."/>
            <person name="Yan M."/>
            <person name="Daum C."/>
            <person name="Ng V."/>
            <person name="Clum A."/>
            <person name="Steindorff A."/>
            <person name="Ohm R.A."/>
            <person name="Martin F."/>
            <person name="Silar P."/>
            <person name="Natvig D.O."/>
            <person name="Lalanne C."/>
            <person name="Gautier V."/>
            <person name="Ament-Velasquez S.L."/>
            <person name="Kruys A."/>
            <person name="Hutchinson M.I."/>
            <person name="Powell A.J."/>
            <person name="Barry K."/>
            <person name="Miller A.N."/>
            <person name="Grigoriev I.V."/>
            <person name="Debuchy R."/>
            <person name="Gladieux P."/>
            <person name="Hiltunen Thoren M."/>
            <person name="Johannesson H."/>
        </authorList>
    </citation>
    <scope>NUCLEOTIDE SEQUENCE</scope>
    <source>
        <strain evidence="7">PSN324</strain>
    </source>
</reference>
<dbReference type="SUPFAM" id="SSF75005">
    <property type="entry name" value="Arabinanase/levansucrase/invertase"/>
    <property type="match status" value="1"/>
</dbReference>
<feature type="chain" id="PRO_5043843973" description="Arabinanase/levansucrase/invertase" evidence="6">
    <location>
        <begin position="21"/>
        <end position="327"/>
    </location>
</feature>
<dbReference type="Gene3D" id="2.115.10.20">
    <property type="entry name" value="Glycosyl hydrolase domain, family 43"/>
    <property type="match status" value="1"/>
</dbReference>
<dbReference type="Proteomes" id="UP001321749">
    <property type="component" value="Unassembled WGS sequence"/>
</dbReference>
<keyword evidence="3 5" id="KW-0378">Hydrolase</keyword>
<name>A0AAV9I2F3_9PEZI</name>
<evidence type="ECO:0000313" key="7">
    <source>
        <dbReference type="EMBL" id="KAK4466380.1"/>
    </source>
</evidence>
<evidence type="ECO:0000313" key="8">
    <source>
        <dbReference type="Proteomes" id="UP001321749"/>
    </source>
</evidence>
<dbReference type="InterPro" id="IPR006710">
    <property type="entry name" value="Glyco_hydro_43"/>
</dbReference>
<dbReference type="AlphaFoldDB" id="A0AAV9I2F3"/>
<comment type="caution">
    <text evidence="7">The sequence shown here is derived from an EMBL/GenBank/DDBJ whole genome shotgun (WGS) entry which is preliminary data.</text>
</comment>
<evidence type="ECO:0008006" key="9">
    <source>
        <dbReference type="Google" id="ProtNLM"/>
    </source>
</evidence>
<dbReference type="CDD" id="cd18820">
    <property type="entry name" value="GH43_LbAraf43-like"/>
    <property type="match status" value="1"/>
</dbReference>
<accession>A0AAV9I2F3</accession>
<sequence>MKLLSSLLTIGSLACGFASAVSFSNPLKTKDGSDPHMVYSNGYYYLMTTTWTNLQITRATTLAGLKTAQAKVVFTDSNAARCCNVWAPELHNINNTWYIYYTAGNKDNLDGQRAHVLKGGKNPLDPYTYAGQLTTEWGIDGTVLRISNRNYFIYSCFPSANLQSLCIAPMTSPTSLDLNSKKVLSEPTLAWERVGNPVNEGAAPLYHGGKTFVAYSASFCWTDSYQLGLLTYKGTGDPLLASSWDKNATGTGFKSANGNYGTGHNAFFTSPDGSEVWNIYHATSISTGNCDGQRYTMAKKVNWNADGSPNLGKADALSAVLAGPSGE</sequence>